<dbReference type="AlphaFoldDB" id="A0A383WC05"/>
<name>A0A383WC05_TETOB</name>
<evidence type="ECO:0000256" key="4">
    <source>
        <dbReference type="SAM" id="MobiDB-lite"/>
    </source>
</evidence>
<gene>
    <name evidence="5" type="ORF">BQ4739_LOCUS14942</name>
</gene>
<dbReference type="Pfam" id="PF14580">
    <property type="entry name" value="LRR_9"/>
    <property type="match status" value="1"/>
</dbReference>
<protein>
    <submittedName>
        <fullName evidence="5">Uncharacterized protein</fullName>
    </submittedName>
</protein>
<dbReference type="InterPro" id="IPR001611">
    <property type="entry name" value="Leu-rich_rpt"/>
</dbReference>
<feature type="region of interest" description="Disordered" evidence="4">
    <location>
        <begin position="536"/>
        <end position="557"/>
    </location>
</feature>
<keyword evidence="2" id="KW-0433">Leucine-rich repeat</keyword>
<evidence type="ECO:0000313" key="5">
    <source>
        <dbReference type="EMBL" id="SZX74619.1"/>
    </source>
</evidence>
<feature type="compositionally biased region" description="Polar residues" evidence="4">
    <location>
        <begin position="538"/>
        <end position="547"/>
    </location>
</feature>
<feature type="region of interest" description="Disordered" evidence="4">
    <location>
        <begin position="194"/>
        <end position="239"/>
    </location>
</feature>
<dbReference type="PROSITE" id="PS51450">
    <property type="entry name" value="LRR"/>
    <property type="match status" value="2"/>
</dbReference>
<evidence type="ECO:0000256" key="1">
    <source>
        <dbReference type="ARBA" id="ARBA00004430"/>
    </source>
</evidence>
<evidence type="ECO:0000313" key="6">
    <source>
        <dbReference type="Proteomes" id="UP000256970"/>
    </source>
</evidence>
<dbReference type="SUPFAM" id="SSF52075">
    <property type="entry name" value="Outer arm dynein light chain 1"/>
    <property type="match status" value="1"/>
</dbReference>
<dbReference type="GO" id="GO:0005930">
    <property type="term" value="C:axoneme"/>
    <property type="evidence" value="ECO:0007669"/>
    <property type="project" value="UniProtKB-SubCell"/>
</dbReference>
<sequence length="595" mass="61213">MAISVCDVKRLTLEEDGSDVEELHYNFKAAKKLGHLLTFTSLKQLNVAFNELSSCDGVEQLQQLQSLNLSHNQLSSLGPISALTGLTSLNVGCNNISSTAALQALPALRMLALHSNAIAQPSAVLLLSSLASLQHLTLARNPVCQHSSWREATIAALPQLQALDSSQITAEQRLAAQPHAADWRDAVAAGDLPYSSSSSCGSSSSSNSEGPKPVDPSRSRQPVQSDAGHLTGQRYSTEGQDSISIKDAAALLPSIAVAPLKPSTLAAKPQQQQQAAASPYGYSRQKPIRPVHQQRYEHSTAAAAAVLVRSDGSAALQWPDGAMAASLDPQADDSAGGCRLLAMYRSVVGVAASFDASGGFVQYPSGALMLVWNKKDGEGKCYAPDGSITHSFNSRRKPLALKQDVEVQLDEHFKVKFTRRYELQLFFCCEGCQLGLSLLHGALLLGAAEAGCTTAVQQQQQQQQQRGQPAEGAGMQGSAAAGGPGAGVGTGVVAGGSSAGGEVARAAAAAAAASEGTQDLLARARALMAADFSDLVAPSSSTGSGSEQAGGGIANGSTCTASGATAAAAAVAEDDVSTQQLLARARALMAASNGS</sequence>
<dbReference type="Gene3D" id="3.80.10.10">
    <property type="entry name" value="Ribonuclease Inhibitor"/>
    <property type="match status" value="1"/>
</dbReference>
<dbReference type="STRING" id="3088.A0A383WC05"/>
<dbReference type="PANTHER" id="PTHR45973">
    <property type="entry name" value="PROTEIN PHOSPHATASE 1 REGULATORY SUBUNIT SDS22-RELATED"/>
    <property type="match status" value="1"/>
</dbReference>
<keyword evidence="6" id="KW-1185">Reference proteome</keyword>
<feature type="compositionally biased region" description="Low complexity" evidence="4">
    <location>
        <begin position="195"/>
        <end position="208"/>
    </location>
</feature>
<keyword evidence="3" id="KW-0677">Repeat</keyword>
<dbReference type="PANTHER" id="PTHR45973:SF35">
    <property type="entry name" value="LEUCINE-RICH REPEAT-CONTAINING PROTEIN 43"/>
    <property type="match status" value="1"/>
</dbReference>
<evidence type="ECO:0000256" key="2">
    <source>
        <dbReference type="ARBA" id="ARBA00022614"/>
    </source>
</evidence>
<dbReference type="EMBL" id="FNXT01001218">
    <property type="protein sequence ID" value="SZX74619.1"/>
    <property type="molecule type" value="Genomic_DNA"/>
</dbReference>
<feature type="compositionally biased region" description="Low complexity" evidence="4">
    <location>
        <begin position="463"/>
        <end position="479"/>
    </location>
</feature>
<evidence type="ECO:0000256" key="3">
    <source>
        <dbReference type="ARBA" id="ARBA00022737"/>
    </source>
</evidence>
<comment type="subcellular location">
    <subcellularLocation>
        <location evidence="1">Cytoplasm</location>
        <location evidence="1">Cytoskeleton</location>
        <location evidence="1">Cilium axoneme</location>
    </subcellularLocation>
</comment>
<reference evidence="5 6" key="1">
    <citation type="submission" date="2016-10" db="EMBL/GenBank/DDBJ databases">
        <authorList>
            <person name="Cai Z."/>
        </authorList>
    </citation>
    <scope>NUCLEOTIDE SEQUENCE [LARGE SCALE GENOMIC DNA]</scope>
</reference>
<proteinExistence type="predicted"/>
<feature type="region of interest" description="Disordered" evidence="4">
    <location>
        <begin position="463"/>
        <end position="482"/>
    </location>
</feature>
<organism evidence="5 6">
    <name type="scientific">Tetradesmus obliquus</name>
    <name type="common">Green alga</name>
    <name type="synonym">Acutodesmus obliquus</name>
    <dbReference type="NCBI Taxonomy" id="3088"/>
    <lineage>
        <taxon>Eukaryota</taxon>
        <taxon>Viridiplantae</taxon>
        <taxon>Chlorophyta</taxon>
        <taxon>core chlorophytes</taxon>
        <taxon>Chlorophyceae</taxon>
        <taxon>CS clade</taxon>
        <taxon>Sphaeropleales</taxon>
        <taxon>Scenedesmaceae</taxon>
        <taxon>Tetradesmus</taxon>
    </lineage>
</organism>
<dbReference type="InterPro" id="IPR032675">
    <property type="entry name" value="LRR_dom_sf"/>
</dbReference>
<dbReference type="Proteomes" id="UP000256970">
    <property type="component" value="Unassembled WGS sequence"/>
</dbReference>
<dbReference type="InterPro" id="IPR050576">
    <property type="entry name" value="Cilia_flagella_integrity"/>
</dbReference>
<accession>A0A383WC05</accession>